<feature type="transmembrane region" description="Helical" evidence="1">
    <location>
        <begin position="187"/>
        <end position="204"/>
    </location>
</feature>
<name>A0AAJ5VWY5_9HYPH</name>
<keyword evidence="1" id="KW-0472">Membrane</keyword>
<sequence length="215" mass="22985">MTSQIRMGAIFWLLTVEFFIAQFVAQAAFAGFSLTEMDISVLGVSGCAGENPNALAPYCSPLHLVFNGGIILNGVLILLGIWFTRRLWPRGGLTAAGLWLLAIGGGVGSIMVGFFPYDINRPLHTVGAILALCVAGFGMLALAGAFWRPFRKFAIYTLATGVVTLVGFVLYGLNIHLGIGGGTMERIAAWPHTIWYVVAGALILRGHFKDRAAQA</sequence>
<gene>
    <name evidence="2" type="ORF">P0Y65_08505</name>
</gene>
<feature type="transmembrane region" description="Helical" evidence="1">
    <location>
        <begin position="153"/>
        <end position="175"/>
    </location>
</feature>
<protein>
    <submittedName>
        <fullName evidence="2">DUF998 domain-containing protein</fullName>
    </submittedName>
</protein>
<proteinExistence type="predicted"/>
<dbReference type="Pfam" id="PF06197">
    <property type="entry name" value="DUF998"/>
    <property type="match status" value="1"/>
</dbReference>
<dbReference type="Proteomes" id="UP001217476">
    <property type="component" value="Chromosome"/>
</dbReference>
<accession>A0AAJ5VWY5</accession>
<feature type="transmembrane region" description="Helical" evidence="1">
    <location>
        <begin position="96"/>
        <end position="117"/>
    </location>
</feature>
<dbReference type="EMBL" id="CP119312">
    <property type="protein sequence ID" value="WEK06269.1"/>
    <property type="molecule type" value="Genomic_DNA"/>
</dbReference>
<dbReference type="AlphaFoldDB" id="A0AAJ5VWY5"/>
<reference evidence="2" key="1">
    <citation type="submission" date="2023-03" db="EMBL/GenBank/DDBJ databases">
        <title>Andean soil-derived lignocellulolytic bacterial consortium as a source of novel taxa and putative plastic-active enzymes.</title>
        <authorList>
            <person name="Diaz-Garcia L."/>
            <person name="Chuvochina M."/>
            <person name="Feuerriegel G."/>
            <person name="Bunk B."/>
            <person name="Sproer C."/>
            <person name="Streit W.R."/>
            <person name="Rodriguez L.M."/>
            <person name="Overmann J."/>
            <person name="Jimenez D.J."/>
        </authorList>
    </citation>
    <scope>NUCLEOTIDE SEQUENCE</scope>
    <source>
        <strain evidence="2">MAG 4196</strain>
    </source>
</reference>
<keyword evidence="1" id="KW-1133">Transmembrane helix</keyword>
<organism evidence="2 3">
    <name type="scientific">Candidatus Devosia phytovorans</name>
    <dbReference type="NCBI Taxonomy" id="3121372"/>
    <lineage>
        <taxon>Bacteria</taxon>
        <taxon>Pseudomonadati</taxon>
        <taxon>Pseudomonadota</taxon>
        <taxon>Alphaproteobacteria</taxon>
        <taxon>Hyphomicrobiales</taxon>
        <taxon>Devosiaceae</taxon>
        <taxon>Devosia</taxon>
    </lineage>
</organism>
<evidence type="ECO:0000313" key="2">
    <source>
        <dbReference type="EMBL" id="WEK06269.1"/>
    </source>
</evidence>
<feature type="transmembrane region" description="Helical" evidence="1">
    <location>
        <begin position="123"/>
        <end position="146"/>
    </location>
</feature>
<feature type="transmembrane region" description="Helical" evidence="1">
    <location>
        <begin position="64"/>
        <end position="84"/>
    </location>
</feature>
<evidence type="ECO:0000313" key="3">
    <source>
        <dbReference type="Proteomes" id="UP001217476"/>
    </source>
</evidence>
<keyword evidence="1" id="KW-0812">Transmembrane</keyword>
<dbReference type="InterPro" id="IPR009339">
    <property type="entry name" value="DUF998"/>
</dbReference>
<evidence type="ECO:0000256" key="1">
    <source>
        <dbReference type="SAM" id="Phobius"/>
    </source>
</evidence>